<dbReference type="Proteomes" id="UP000324632">
    <property type="component" value="Chromosome 6"/>
</dbReference>
<dbReference type="Gene3D" id="3.40.1080.10">
    <property type="entry name" value="Glutaconate Coenzyme A-transferase"/>
    <property type="match status" value="2"/>
</dbReference>
<dbReference type="NCBIfam" id="TIGR02428">
    <property type="entry name" value="pcaJ_scoB_fam"/>
    <property type="match status" value="1"/>
</dbReference>
<reference evidence="11 12" key="1">
    <citation type="journal article" date="2019" name="Mol. Ecol. Resour.">
        <title>Chromosome-level genome assembly of Triplophysa tibetana, a fish adapted to the harsh high-altitude environment of the Tibetan Plateau.</title>
        <authorList>
            <person name="Yang X."/>
            <person name="Liu H."/>
            <person name="Ma Z."/>
            <person name="Zou Y."/>
            <person name="Zou M."/>
            <person name="Mao Y."/>
            <person name="Li X."/>
            <person name="Wang H."/>
            <person name="Chen T."/>
            <person name="Wang W."/>
            <person name="Yang R."/>
        </authorList>
    </citation>
    <scope>NUCLEOTIDE SEQUENCE [LARGE SCALE GENOMIC DNA]</scope>
    <source>
        <strain evidence="11">TTIB1903HZAU</strain>
        <tissue evidence="11">Muscle</tissue>
    </source>
</reference>
<comment type="catalytic activity">
    <reaction evidence="7">
        <text>a 3-oxo acid + succinyl-CoA = a 3-oxoacyl-CoA + succinate</text>
        <dbReference type="Rhea" id="RHEA:24564"/>
        <dbReference type="ChEBI" id="CHEBI:30031"/>
        <dbReference type="ChEBI" id="CHEBI:35973"/>
        <dbReference type="ChEBI" id="CHEBI:57292"/>
        <dbReference type="ChEBI" id="CHEBI:90726"/>
        <dbReference type="EC" id="2.8.3.5"/>
    </reaction>
    <physiologicalReaction direction="left-to-right" evidence="7">
        <dbReference type="Rhea" id="RHEA:24565"/>
    </physiologicalReaction>
</comment>
<dbReference type="GO" id="GO:0046952">
    <property type="term" value="P:ketone body catabolic process"/>
    <property type="evidence" value="ECO:0007669"/>
    <property type="project" value="InterPro"/>
</dbReference>
<dbReference type="NCBIfam" id="TIGR02429">
    <property type="entry name" value="pcaI_scoA_fam"/>
    <property type="match status" value="1"/>
</dbReference>
<comment type="subcellular location">
    <subcellularLocation>
        <location evidence="1">Mitochondrion</location>
    </subcellularLocation>
</comment>
<organism evidence="11 12">
    <name type="scientific">Triplophysa tibetana</name>
    <dbReference type="NCBI Taxonomy" id="1572043"/>
    <lineage>
        <taxon>Eukaryota</taxon>
        <taxon>Metazoa</taxon>
        <taxon>Chordata</taxon>
        <taxon>Craniata</taxon>
        <taxon>Vertebrata</taxon>
        <taxon>Euteleostomi</taxon>
        <taxon>Actinopterygii</taxon>
        <taxon>Neopterygii</taxon>
        <taxon>Teleostei</taxon>
        <taxon>Ostariophysi</taxon>
        <taxon>Cypriniformes</taxon>
        <taxon>Nemacheilidae</taxon>
        <taxon>Triplophysa</taxon>
    </lineage>
</organism>
<dbReference type="FunFam" id="3.40.1080.10:FF:000001">
    <property type="entry name" value="Succinyl-coa:3-ketoacid-coenzyme a transferase subunit b"/>
    <property type="match status" value="1"/>
</dbReference>
<evidence type="ECO:0000256" key="7">
    <source>
        <dbReference type="ARBA" id="ARBA00051054"/>
    </source>
</evidence>
<dbReference type="UniPathway" id="UPA00929">
    <property type="reaction ID" value="UER00894"/>
</dbReference>
<accession>A0A5A9PDW8</accession>
<comment type="pathway">
    <text evidence="2 9">Ketone metabolism; succinyl-CoA degradation; acetoacetyl-CoA from succinyl-CoA: step 1/1.</text>
</comment>
<evidence type="ECO:0000256" key="10">
    <source>
        <dbReference type="PIRSR" id="PIRSR000858-1"/>
    </source>
</evidence>
<comment type="catalytic activity">
    <reaction evidence="8">
        <text>acetoacetate + succinyl-CoA = acetoacetyl-CoA + succinate</text>
        <dbReference type="Rhea" id="RHEA:25480"/>
        <dbReference type="ChEBI" id="CHEBI:13705"/>
        <dbReference type="ChEBI" id="CHEBI:30031"/>
        <dbReference type="ChEBI" id="CHEBI:57286"/>
        <dbReference type="ChEBI" id="CHEBI:57292"/>
        <dbReference type="EC" id="2.8.3.5"/>
    </reaction>
    <physiologicalReaction direction="left-to-right" evidence="8">
        <dbReference type="Rhea" id="RHEA:25481"/>
    </physiologicalReaction>
</comment>
<evidence type="ECO:0000256" key="3">
    <source>
        <dbReference type="ARBA" id="ARBA00007154"/>
    </source>
</evidence>
<evidence type="ECO:0000256" key="4">
    <source>
        <dbReference type="ARBA" id="ARBA00022679"/>
    </source>
</evidence>
<comment type="function">
    <text evidence="9">Key enzyme for ketone body catabolism. Transfers the CoA moiety from succinate to acetoacetate. Formation of the enzyme-CoA intermediate proceeds via an unstable anhydride species formed between the carboxylate groups of the enzyme and substrate.</text>
</comment>
<dbReference type="GO" id="GO:0008260">
    <property type="term" value="F:succinyl-CoA:3-oxo-acid CoA-transferase activity"/>
    <property type="evidence" value="ECO:0007669"/>
    <property type="project" value="UniProtKB-EC"/>
</dbReference>
<evidence type="ECO:0000256" key="6">
    <source>
        <dbReference type="ARBA" id="ARBA00023128"/>
    </source>
</evidence>
<keyword evidence="4 9" id="KW-0808">Transferase</keyword>
<dbReference type="PANTHER" id="PTHR13707:SF23">
    <property type="entry name" value="SUCCINYL-COA:3-KETOACID-COENZYME A TRANSFERASE"/>
    <property type="match status" value="1"/>
</dbReference>
<dbReference type="InterPro" id="IPR037171">
    <property type="entry name" value="NagB/RpiA_transferase-like"/>
</dbReference>
<evidence type="ECO:0000313" key="11">
    <source>
        <dbReference type="EMBL" id="KAA0720002.1"/>
    </source>
</evidence>
<dbReference type="InterPro" id="IPR004165">
    <property type="entry name" value="CoA_trans_fam_I"/>
</dbReference>
<dbReference type="PANTHER" id="PTHR13707">
    <property type="entry name" value="KETOACID-COENZYME A TRANSFERASE"/>
    <property type="match status" value="1"/>
</dbReference>
<dbReference type="PIRSF" id="PIRSF000858">
    <property type="entry name" value="SCOT-t"/>
    <property type="match status" value="1"/>
</dbReference>
<evidence type="ECO:0000256" key="5">
    <source>
        <dbReference type="ARBA" id="ARBA00022946"/>
    </source>
</evidence>
<dbReference type="FunFam" id="3.40.1080.10:FF:000002">
    <property type="entry name" value="Succinyl-CoA:3-ketoacid-coenzyme A transferase, mitochondrial"/>
    <property type="match status" value="1"/>
</dbReference>
<protein>
    <recommendedName>
        <fullName evidence="9">Succinyl-CoA:3-ketoacid-coenzyme A transferase</fullName>
        <ecNumber evidence="9">2.8.3.5</ecNumber>
    </recommendedName>
</protein>
<evidence type="ECO:0000256" key="1">
    <source>
        <dbReference type="ARBA" id="ARBA00004173"/>
    </source>
</evidence>
<evidence type="ECO:0000256" key="9">
    <source>
        <dbReference type="PIRNR" id="PIRNR000858"/>
    </source>
</evidence>
<name>A0A5A9PDW8_9TELE</name>
<dbReference type="SMART" id="SM00882">
    <property type="entry name" value="CoA_trans"/>
    <property type="match status" value="2"/>
</dbReference>
<dbReference type="InterPro" id="IPR004164">
    <property type="entry name" value="CoA_transf_AS"/>
</dbReference>
<dbReference type="GO" id="GO:0005739">
    <property type="term" value="C:mitochondrion"/>
    <property type="evidence" value="ECO:0007669"/>
    <property type="project" value="UniProtKB-SubCell"/>
</dbReference>
<dbReference type="EMBL" id="SOYY01000006">
    <property type="protein sequence ID" value="KAA0720002.1"/>
    <property type="molecule type" value="Genomic_DNA"/>
</dbReference>
<evidence type="ECO:0000256" key="2">
    <source>
        <dbReference type="ARBA" id="ARBA00004753"/>
    </source>
</evidence>
<comment type="caution">
    <text evidence="11">The sequence shown here is derived from an EMBL/GenBank/DDBJ whole genome shotgun (WGS) entry which is preliminary data.</text>
</comment>
<sequence>MSFQRLLSRSDTFLRGRLTLLGHQGCIYIRHGEPCNSSHFSTSQSWHARFYTDPTETVRDIPDGSTLLVGGFGLCGIPENLISGLLKTGVKGITAVSNNAGVDNFGLGLLLKTKQIKRMISSYVGENAEFERQYLSGELEVELTPQGTLAEKIRAGGAGIPAFFTPTGYGTLIQEGGSPIKYNKDGSIAIASESRQVQEFNGRHYIMEKAITGDFALIKAWKCDKAGNLVFRKTARNFNQPMCKAAKVTIVEVEEIVDIGSFASEDIHVPSIYVDRVVKGASYEKRIEKRKLQSRQMEKSKIKQDSDITRERIIRRAALEFKDGMYANLGIGIPMLASNYISPEITVHLQSENGILGLGPYPTESEVDPDLINAGKETVTVCPGAAYFSSDESFAMIRGGHIDLTMLGAMQVSKYGDLANWMIPGKMVKGMGGAMDLVSSPATKVVVTMEHCAKGGKHKILEKCSLPLTGKQCVDRIITEKAVFDVDKSRGLTLVEIWEGLTPDDIRTCTGTEFQVSEQLQPMQQI</sequence>
<dbReference type="Pfam" id="PF01144">
    <property type="entry name" value="CoA_trans"/>
    <property type="match status" value="2"/>
</dbReference>
<comment type="similarity">
    <text evidence="3 9">Belongs to the 3-oxoacid CoA-transferase family.</text>
</comment>
<keyword evidence="6 9" id="KW-0496">Mitochondrion</keyword>
<dbReference type="PROSITE" id="PS01273">
    <property type="entry name" value="COA_TRANSF_1"/>
    <property type="match status" value="1"/>
</dbReference>
<evidence type="ECO:0000256" key="8">
    <source>
        <dbReference type="ARBA" id="ARBA00051996"/>
    </source>
</evidence>
<gene>
    <name evidence="11" type="ORF">E1301_Tti008371</name>
</gene>
<dbReference type="InterPro" id="IPR012791">
    <property type="entry name" value="3-oxoacid_CoA-transf_B"/>
</dbReference>
<dbReference type="AlphaFoldDB" id="A0A5A9PDW8"/>
<keyword evidence="12" id="KW-1185">Reference proteome</keyword>
<dbReference type="SUPFAM" id="SSF100950">
    <property type="entry name" value="NagB/RpiA/CoA transferase-like"/>
    <property type="match status" value="2"/>
</dbReference>
<dbReference type="PROSITE" id="PS01274">
    <property type="entry name" value="COA_TRANSF_2"/>
    <property type="match status" value="1"/>
</dbReference>
<dbReference type="InterPro" id="IPR012792">
    <property type="entry name" value="3-oxoacid_CoA-transf_A"/>
</dbReference>
<keyword evidence="5" id="KW-0809">Transit peptide</keyword>
<proteinExistence type="inferred from homology"/>
<dbReference type="EC" id="2.8.3.5" evidence="9"/>
<dbReference type="InterPro" id="IPR004163">
    <property type="entry name" value="CoA_transf_BS"/>
</dbReference>
<evidence type="ECO:0000313" key="12">
    <source>
        <dbReference type="Proteomes" id="UP000324632"/>
    </source>
</evidence>
<feature type="active site" description="5-glutamyl coenzyme A thioester intermediate" evidence="10">
    <location>
        <position position="352"/>
    </location>
</feature>
<dbReference type="InterPro" id="IPR014388">
    <property type="entry name" value="3-oxoacid_CoA-transferase"/>
</dbReference>